<evidence type="ECO:0000256" key="2">
    <source>
        <dbReference type="ARBA" id="ARBA00006604"/>
    </source>
</evidence>
<evidence type="ECO:0000256" key="4">
    <source>
        <dbReference type="ARBA" id="ARBA00023152"/>
    </source>
</evidence>
<dbReference type="PRINTS" id="PR00662">
    <property type="entry name" value="G6PISOMERASE"/>
</dbReference>
<evidence type="ECO:0000256" key="7">
    <source>
        <dbReference type="HAMAP-Rule" id="MF_00473"/>
    </source>
</evidence>
<dbReference type="HAMAP" id="MF_00473">
    <property type="entry name" value="G6P_isomerase"/>
    <property type="match status" value="1"/>
</dbReference>
<dbReference type="PROSITE" id="PS00174">
    <property type="entry name" value="P_GLUCOSE_ISOMERASE_2"/>
    <property type="match status" value="1"/>
</dbReference>
<keyword evidence="10" id="KW-1185">Reference proteome</keyword>
<dbReference type="GO" id="GO:0016853">
    <property type="term" value="F:isomerase activity"/>
    <property type="evidence" value="ECO:0007669"/>
    <property type="project" value="UniProtKB-KW"/>
</dbReference>
<accession>A0ABQ0IG74</accession>
<keyword evidence="3 7" id="KW-0312">Gluconeogenesis</keyword>
<evidence type="ECO:0000313" key="10">
    <source>
        <dbReference type="Proteomes" id="UP000035021"/>
    </source>
</evidence>
<keyword evidence="4 7" id="KW-0324">Glycolysis</keyword>
<evidence type="ECO:0000256" key="5">
    <source>
        <dbReference type="ARBA" id="ARBA00023235"/>
    </source>
</evidence>
<comment type="pathway">
    <text evidence="1 7 8">Carbohydrate degradation; glycolysis; D-glyceraldehyde 3-phosphate and glycerone phosphate from D-glucose: step 2/4.</text>
</comment>
<dbReference type="CDD" id="cd05015">
    <property type="entry name" value="SIS_PGI_1"/>
    <property type="match status" value="1"/>
</dbReference>
<dbReference type="CDD" id="cd05016">
    <property type="entry name" value="SIS_PGI_2"/>
    <property type="match status" value="1"/>
</dbReference>
<keyword evidence="7" id="KW-0963">Cytoplasm</keyword>
<dbReference type="Pfam" id="PF00342">
    <property type="entry name" value="PGI"/>
    <property type="match status" value="1"/>
</dbReference>
<dbReference type="PANTHER" id="PTHR11469">
    <property type="entry name" value="GLUCOSE-6-PHOSPHATE ISOMERASE"/>
    <property type="match status" value="1"/>
</dbReference>
<comment type="pathway">
    <text evidence="7">Carbohydrate biosynthesis; gluconeogenesis.</text>
</comment>
<gene>
    <name evidence="7 9" type="primary">pgi</name>
    <name evidence="9" type="ORF">GP2_003_00790</name>
</gene>
<evidence type="ECO:0000256" key="3">
    <source>
        <dbReference type="ARBA" id="ARBA00022432"/>
    </source>
</evidence>
<dbReference type="EC" id="5.3.1.9" evidence="7"/>
<comment type="function">
    <text evidence="7">Catalyzes the reversible isomerization of glucose-6-phosphate to fructose-6-phosphate.</text>
</comment>
<dbReference type="InterPro" id="IPR018189">
    <property type="entry name" value="Phosphoglucose_isomerase_CS"/>
</dbReference>
<dbReference type="InterPro" id="IPR001672">
    <property type="entry name" value="G6P_Isomerase"/>
</dbReference>
<feature type="active site" description="Proton donor" evidence="7">
    <location>
        <position position="368"/>
    </location>
</feature>
<comment type="catalytic activity">
    <reaction evidence="6 7 8">
        <text>alpha-D-glucose 6-phosphate = beta-D-fructose 6-phosphate</text>
        <dbReference type="Rhea" id="RHEA:11816"/>
        <dbReference type="ChEBI" id="CHEBI:57634"/>
        <dbReference type="ChEBI" id="CHEBI:58225"/>
        <dbReference type="EC" id="5.3.1.9"/>
    </reaction>
</comment>
<dbReference type="Gene3D" id="3.40.50.10490">
    <property type="entry name" value="Glucose-6-phosphate isomerase like protein, domain 1"/>
    <property type="match status" value="2"/>
</dbReference>
<protein>
    <recommendedName>
        <fullName evidence="7">Glucose-6-phosphate isomerase</fullName>
        <shortName evidence="7">GPI</shortName>
        <ecNumber evidence="7">5.3.1.9</ecNumber>
    </recommendedName>
    <alternativeName>
        <fullName evidence="7">Phosphoglucose isomerase</fullName>
        <shortName evidence="7">PGI</shortName>
    </alternativeName>
    <alternativeName>
        <fullName evidence="7">Phosphohexose isomerase</fullName>
        <shortName evidence="7">PHI</shortName>
    </alternativeName>
</protein>
<dbReference type="RefSeq" id="WP_006898835.1">
    <property type="nucleotide sequence ID" value="NZ_BAOQ01000003.1"/>
</dbReference>
<evidence type="ECO:0000256" key="6">
    <source>
        <dbReference type="ARBA" id="ARBA00029321"/>
    </source>
</evidence>
<comment type="subcellular location">
    <subcellularLocation>
        <location evidence="7">Cytoplasm</location>
    </subcellularLocation>
</comment>
<comment type="caution">
    <text evidence="9">The sequence shown here is derived from an EMBL/GenBank/DDBJ whole genome shotgun (WGS) entry which is preliminary data.</text>
</comment>
<keyword evidence="5 7" id="KW-0413">Isomerase</keyword>
<proteinExistence type="inferred from homology"/>
<feature type="active site" evidence="7">
    <location>
        <position position="399"/>
    </location>
</feature>
<dbReference type="InterPro" id="IPR023096">
    <property type="entry name" value="G6P_Isomerase_C"/>
</dbReference>
<dbReference type="PANTHER" id="PTHR11469:SF1">
    <property type="entry name" value="GLUCOSE-6-PHOSPHATE ISOMERASE"/>
    <property type="match status" value="1"/>
</dbReference>
<dbReference type="NCBIfam" id="NF001211">
    <property type="entry name" value="PRK00179.1"/>
    <property type="match status" value="1"/>
</dbReference>
<evidence type="ECO:0000256" key="8">
    <source>
        <dbReference type="RuleBase" id="RU000612"/>
    </source>
</evidence>
<feature type="active site" evidence="7">
    <location>
        <position position="526"/>
    </location>
</feature>
<evidence type="ECO:0000256" key="1">
    <source>
        <dbReference type="ARBA" id="ARBA00004926"/>
    </source>
</evidence>
<dbReference type="Proteomes" id="UP000035021">
    <property type="component" value="Unassembled WGS sequence"/>
</dbReference>
<dbReference type="InterPro" id="IPR035476">
    <property type="entry name" value="SIS_PGI_1"/>
</dbReference>
<dbReference type="PROSITE" id="PS00765">
    <property type="entry name" value="P_GLUCOSE_ISOMERASE_1"/>
    <property type="match status" value="1"/>
</dbReference>
<dbReference type="PROSITE" id="PS51463">
    <property type="entry name" value="P_GLUCOSE_ISOMERASE_3"/>
    <property type="match status" value="1"/>
</dbReference>
<comment type="similarity">
    <text evidence="2 7 8">Belongs to the GPI family.</text>
</comment>
<evidence type="ECO:0000313" key="9">
    <source>
        <dbReference type="EMBL" id="GAC82602.1"/>
    </source>
</evidence>
<dbReference type="Gene3D" id="1.10.1390.10">
    <property type="match status" value="1"/>
</dbReference>
<dbReference type="InterPro" id="IPR046348">
    <property type="entry name" value="SIS_dom_sf"/>
</dbReference>
<dbReference type="EMBL" id="BAOQ01000003">
    <property type="protein sequence ID" value="GAC82602.1"/>
    <property type="molecule type" value="Genomic_DNA"/>
</dbReference>
<dbReference type="SUPFAM" id="SSF53697">
    <property type="entry name" value="SIS domain"/>
    <property type="match status" value="1"/>
</dbReference>
<organism evidence="9 10">
    <name type="scientific">Gordonia paraffinivorans NBRC 108238</name>
    <dbReference type="NCBI Taxonomy" id="1223543"/>
    <lineage>
        <taxon>Bacteria</taxon>
        <taxon>Bacillati</taxon>
        <taxon>Actinomycetota</taxon>
        <taxon>Actinomycetes</taxon>
        <taxon>Mycobacteriales</taxon>
        <taxon>Gordoniaceae</taxon>
        <taxon>Gordonia</taxon>
    </lineage>
</organism>
<sequence>MSTQATGSDFTGTDQGDITATQSWQALAAHQPHVYAMHLREVFAIDPDRGRDLTVDVGDLHIDYSKHRVLRETLELLIGLAREVGLEEMRDDMFAGAHINTSEDRAVLHTALRLPRDAELVVDGQDVVADVHDVLDRMGAFTDRLRSGEWKGHTGKRITDVVNIGIGGSDLGPVMVYRALRHYVDAGITCHFVSNVDPADLVGTLAGLDPETTLFIIASKTFTTLETLTNAAAARQWLLDAVGGDRDAVAKHFVAVSTNADEVAKFGIDTDHMFGFWDWVGGRYSVDSAIGLSVMAAIGKERFAEFLDGFRIVDDHFRTQSLERNAPVILGLIGLWYNNFWDIGTRAVLPYSNDLARFAAYLQQLTMESNGKSVTAGGHHVTTDTGEIFWGEPGTNGQHAFYQLLHQGTRIVPADFIGFAEPTDDLPASPDGSGSMHDLLMSNFFAQTKVLAFGKTADEIAAEGVPPHVVPHKVMPGNRPTTSILAPKLTPSVVGQLIALYEHQVFVEGAIWGINPFDQWGVELGKKQAKALLGTITQAEAPNADDDASTNELVAWYRRHRGRAV</sequence>
<reference evidence="9 10" key="1">
    <citation type="submission" date="2013-02" db="EMBL/GenBank/DDBJ databases">
        <title>Whole genome shotgun sequence of Gordonia paraffinivorans NBRC 108238.</title>
        <authorList>
            <person name="Isaki-Nakamura S."/>
            <person name="Hosoyama A."/>
            <person name="Tsuchikane K."/>
            <person name="Ando Y."/>
            <person name="Baba S."/>
            <person name="Ohji S."/>
            <person name="Hamada M."/>
            <person name="Tamura T."/>
            <person name="Yamazoe A."/>
            <person name="Yamazaki S."/>
            <person name="Fujita N."/>
        </authorList>
    </citation>
    <scope>NUCLEOTIDE SEQUENCE [LARGE SCALE GENOMIC DNA]</scope>
    <source>
        <strain evidence="9 10">NBRC 108238</strain>
    </source>
</reference>
<dbReference type="InterPro" id="IPR035482">
    <property type="entry name" value="SIS_PGI_2"/>
</dbReference>
<name>A0ABQ0IG74_9ACTN</name>